<name>D3VQX4_MYCAA</name>
<dbReference type="EMBL" id="FP671138">
    <property type="protein sequence ID" value="CBH40721.1"/>
    <property type="molecule type" value="Genomic_DNA"/>
</dbReference>
<dbReference type="NCBIfam" id="TIGR04313">
    <property type="entry name" value="aro_clust_Mycop"/>
    <property type="match status" value="1"/>
</dbReference>
<gene>
    <name evidence="1" type="ordered locus">MAGa5110</name>
</gene>
<evidence type="ECO:0000313" key="1">
    <source>
        <dbReference type="EMBL" id="CBH40721.1"/>
    </source>
</evidence>
<protein>
    <recommendedName>
        <fullName evidence="3">Lipoprotein</fullName>
    </recommendedName>
</protein>
<dbReference type="PROSITE" id="PS51257">
    <property type="entry name" value="PROKAR_LIPOPROTEIN"/>
    <property type="match status" value="1"/>
</dbReference>
<sequence length="295" mass="34240">MMKNKKYFSYIIPSSFPLIALSSVSCTNKQSNSEANLIKNDNHNKSWDAFLNYDYVQAILNKAYGNNKELKDKYVEEQRNINLDYLKDIKSYLGYKNNIVSSYGSDDSYGKGDAYPIEVLDSKLDEAYKKNWLWFLYNLDRFVFVLYDVSDQFKAVHEKANIDAQKSSVELGAFHKPKTNDVAKYIIGKKNQETNEENVYLLLKDGNILRVDLTKDKKDLTKPANVSVYTYTYFYPGVLNNDTEIKNFDLNKYVKAELIHYNDNHSPFKTLFNEEYGGEPLRATLIDVDLKNNKN</sequence>
<accession>D3VQX4</accession>
<organism evidence="1 2">
    <name type="scientific">Mycoplasmopsis agalactiae</name>
    <name type="common">Mycoplasma agalactiae</name>
    <dbReference type="NCBI Taxonomy" id="2110"/>
    <lineage>
        <taxon>Bacteria</taxon>
        <taxon>Bacillati</taxon>
        <taxon>Mycoplasmatota</taxon>
        <taxon>Mycoplasmoidales</taxon>
        <taxon>Metamycoplasmataceae</taxon>
        <taxon>Mycoplasmopsis</taxon>
    </lineage>
</organism>
<dbReference type="OrthoDB" id="398178at2"/>
<proteinExistence type="predicted"/>
<evidence type="ECO:0008006" key="3">
    <source>
        <dbReference type="Google" id="ProtNLM"/>
    </source>
</evidence>
<dbReference type="AlphaFoldDB" id="D3VQX4"/>
<dbReference type="eggNOG" id="ENOG50349EE">
    <property type="taxonomic scope" value="Bacteria"/>
</dbReference>
<dbReference type="Proteomes" id="UP000006902">
    <property type="component" value="Chromosome"/>
</dbReference>
<dbReference type="InterPro" id="IPR027593">
    <property type="entry name" value="Aro_clust"/>
</dbReference>
<evidence type="ECO:0000313" key="2">
    <source>
        <dbReference type="Proteomes" id="UP000006902"/>
    </source>
</evidence>
<dbReference type="KEGG" id="mal:MAGa5110"/>
<reference evidence="2" key="1">
    <citation type="journal article" date="2010" name="BMC Genomics">
        <title>Comparative genomic and proteomic analyses of two Mycoplasma agalactiae strains: clues to the macro- and micro-events that are shaping mycoplasma diversity.</title>
        <authorList>
            <person name="Nouvel L.X."/>
            <person name="Sirand-Pugnet P."/>
            <person name="Marenda M.S."/>
            <person name="Sagne E."/>
            <person name="Barbe V."/>
            <person name="Mangenot S."/>
            <person name="Schenowitz C."/>
            <person name="Jacob D."/>
            <person name="Barre A."/>
            <person name="Claverol S."/>
            <person name="Blanchard A."/>
            <person name="Citti C."/>
        </authorList>
    </citation>
    <scope>NUCLEOTIDE SEQUENCE [LARGE SCALE GENOMIC DNA]</scope>
    <source>
        <strain evidence="2">5632</strain>
    </source>
</reference>